<dbReference type="PROSITE" id="PS51257">
    <property type="entry name" value="PROKAR_LIPOPROTEIN"/>
    <property type="match status" value="1"/>
</dbReference>
<dbReference type="GO" id="GO:0042602">
    <property type="term" value="F:riboflavin reductase (NADPH) activity"/>
    <property type="evidence" value="ECO:0007669"/>
    <property type="project" value="TreeGrafter"/>
</dbReference>
<dbReference type="AlphaFoldDB" id="A0A366F4Y9"/>
<dbReference type="SMART" id="SM00903">
    <property type="entry name" value="Flavin_Reduct"/>
    <property type="match status" value="1"/>
</dbReference>
<dbReference type="PANTHER" id="PTHR30466:SF11">
    <property type="entry name" value="FLAVIN-DEPENDENT MONOOXYGENASE, REDUCTASE SUBUNIT HSAB"/>
    <property type="match status" value="1"/>
</dbReference>
<comment type="caution">
    <text evidence="4">The sequence shown here is derived from an EMBL/GenBank/DDBJ whole genome shotgun (WGS) entry which is preliminary data.</text>
</comment>
<sequence length="167" mass="17566">MSERRLHHADSGAFRSAMRTLSSGVAIVACGDETRRTGCTVTALASLSLTPPTLIVSLSRSSATLAAIREAGAFSVNLLSARHEELAQRFSGRGGVHGARRFDGADWTTLATGAPVLADAIAAFDCLVEEAIERHSHAIVLGAVVSLREGAEEPALAHWRGAFSAFR</sequence>
<organism evidence="4 5">
    <name type="scientific">Roseiarcus fermentans</name>
    <dbReference type="NCBI Taxonomy" id="1473586"/>
    <lineage>
        <taxon>Bacteria</taxon>
        <taxon>Pseudomonadati</taxon>
        <taxon>Pseudomonadota</taxon>
        <taxon>Alphaproteobacteria</taxon>
        <taxon>Hyphomicrobiales</taxon>
        <taxon>Roseiarcaceae</taxon>
        <taxon>Roseiarcus</taxon>
    </lineage>
</organism>
<dbReference type="InterPro" id="IPR012349">
    <property type="entry name" value="Split_barrel_FMN-bd"/>
</dbReference>
<dbReference type="SUPFAM" id="SSF50475">
    <property type="entry name" value="FMN-binding split barrel"/>
    <property type="match status" value="1"/>
</dbReference>
<evidence type="ECO:0000259" key="3">
    <source>
        <dbReference type="SMART" id="SM00903"/>
    </source>
</evidence>
<evidence type="ECO:0000313" key="5">
    <source>
        <dbReference type="Proteomes" id="UP000253529"/>
    </source>
</evidence>
<proteinExistence type="inferred from homology"/>
<dbReference type="Pfam" id="PF01613">
    <property type="entry name" value="Flavin_Reduct"/>
    <property type="match status" value="1"/>
</dbReference>
<dbReference type="GO" id="GO:0010181">
    <property type="term" value="F:FMN binding"/>
    <property type="evidence" value="ECO:0007669"/>
    <property type="project" value="InterPro"/>
</dbReference>
<dbReference type="InterPro" id="IPR050268">
    <property type="entry name" value="NADH-dep_flavin_reductase"/>
</dbReference>
<evidence type="ECO:0000313" key="4">
    <source>
        <dbReference type="EMBL" id="RBP09206.1"/>
    </source>
</evidence>
<keyword evidence="2" id="KW-0560">Oxidoreductase</keyword>
<feature type="domain" description="Flavin reductase like" evidence="3">
    <location>
        <begin position="18"/>
        <end position="165"/>
    </location>
</feature>
<dbReference type="PANTHER" id="PTHR30466">
    <property type="entry name" value="FLAVIN REDUCTASE"/>
    <property type="match status" value="1"/>
</dbReference>
<dbReference type="Gene3D" id="2.30.110.10">
    <property type="entry name" value="Electron Transport, Fmn-binding Protein, Chain A"/>
    <property type="match status" value="1"/>
</dbReference>
<keyword evidence="5" id="KW-1185">Reference proteome</keyword>
<dbReference type="OrthoDB" id="9789254at2"/>
<accession>A0A366F4Y9</accession>
<protein>
    <submittedName>
        <fullName evidence="4">Flavin reductase (DIM6/NTAB) family NADH-FMN oxidoreductase RutF</fullName>
    </submittedName>
</protein>
<dbReference type="RefSeq" id="WP_113890823.1">
    <property type="nucleotide sequence ID" value="NZ_QNRK01000022.1"/>
</dbReference>
<name>A0A366F4Y9_9HYPH</name>
<gene>
    <name evidence="4" type="ORF">DFR50_12243</name>
</gene>
<dbReference type="EMBL" id="QNRK01000022">
    <property type="protein sequence ID" value="RBP09206.1"/>
    <property type="molecule type" value="Genomic_DNA"/>
</dbReference>
<reference evidence="4 5" key="1">
    <citation type="submission" date="2018-06" db="EMBL/GenBank/DDBJ databases">
        <title>Genomic Encyclopedia of Type Strains, Phase IV (KMG-IV): sequencing the most valuable type-strain genomes for metagenomic binning, comparative biology and taxonomic classification.</title>
        <authorList>
            <person name="Goeker M."/>
        </authorList>
    </citation>
    <scope>NUCLEOTIDE SEQUENCE [LARGE SCALE GENOMIC DNA]</scope>
    <source>
        <strain evidence="4 5">DSM 24875</strain>
    </source>
</reference>
<dbReference type="Proteomes" id="UP000253529">
    <property type="component" value="Unassembled WGS sequence"/>
</dbReference>
<comment type="similarity">
    <text evidence="1">Belongs to the non-flavoprotein flavin reductase family.</text>
</comment>
<dbReference type="InterPro" id="IPR002563">
    <property type="entry name" value="Flavin_Rdtase-like_dom"/>
</dbReference>
<evidence type="ECO:0000256" key="1">
    <source>
        <dbReference type="ARBA" id="ARBA00008898"/>
    </source>
</evidence>
<evidence type="ECO:0000256" key="2">
    <source>
        <dbReference type="ARBA" id="ARBA00023002"/>
    </source>
</evidence>